<evidence type="ECO:0000313" key="2">
    <source>
        <dbReference type="EMBL" id="KOX71300.1"/>
    </source>
</evidence>
<feature type="compositionally biased region" description="Basic and acidic residues" evidence="1">
    <location>
        <begin position="132"/>
        <end position="147"/>
    </location>
</feature>
<reference evidence="2 3" key="1">
    <citation type="submission" date="2015-07" db="EMBL/GenBank/DDBJ databases">
        <title>The genome of Melipona quadrifasciata.</title>
        <authorList>
            <person name="Pan H."/>
            <person name="Kapheim K."/>
        </authorList>
    </citation>
    <scope>NUCLEOTIDE SEQUENCE [LARGE SCALE GENOMIC DNA]</scope>
    <source>
        <strain evidence="2">0111107301</strain>
        <tissue evidence="2">Whole body</tissue>
    </source>
</reference>
<dbReference type="OrthoDB" id="10584335at2759"/>
<feature type="compositionally biased region" description="Basic residues" evidence="1">
    <location>
        <begin position="117"/>
        <end position="131"/>
    </location>
</feature>
<name>A0A0M8ZUA7_9HYME</name>
<evidence type="ECO:0000313" key="3">
    <source>
        <dbReference type="Proteomes" id="UP000053105"/>
    </source>
</evidence>
<dbReference type="EMBL" id="KQ435843">
    <property type="protein sequence ID" value="KOX71300.1"/>
    <property type="molecule type" value="Genomic_DNA"/>
</dbReference>
<dbReference type="AlphaFoldDB" id="A0A0M8ZUA7"/>
<proteinExistence type="predicted"/>
<sequence>MLSSRVVYEFSALLRHQKNDIEATLVLAVGSHDNMTSTGRVLFSKGDSSSAPPPGEIANYEKQLDNDVAHHSIGPRNNNAHDIACCVMIIERNSVGARGICGALNEGSGTLSTQNRRERKKRENGRGRMRGGKLEERGESAEKRKQLSDTWDQVENPDLPRVLALFPDEANEPTKQQRPGRQAGRQEQPPRVLQARETNLGSHQLGVGERYRKNIAQCRTLARYDANDDIGYANLVPKQRNIVRGTTTSPYPNTVYYSIPDISDKVAVTQMKLLSRVISKPSNHRVFHIIRHSSVKD</sequence>
<organism evidence="2 3">
    <name type="scientific">Melipona quadrifasciata</name>
    <dbReference type="NCBI Taxonomy" id="166423"/>
    <lineage>
        <taxon>Eukaryota</taxon>
        <taxon>Metazoa</taxon>
        <taxon>Ecdysozoa</taxon>
        <taxon>Arthropoda</taxon>
        <taxon>Hexapoda</taxon>
        <taxon>Insecta</taxon>
        <taxon>Pterygota</taxon>
        <taxon>Neoptera</taxon>
        <taxon>Endopterygota</taxon>
        <taxon>Hymenoptera</taxon>
        <taxon>Apocrita</taxon>
        <taxon>Aculeata</taxon>
        <taxon>Apoidea</taxon>
        <taxon>Anthophila</taxon>
        <taxon>Apidae</taxon>
        <taxon>Melipona</taxon>
    </lineage>
</organism>
<feature type="region of interest" description="Disordered" evidence="1">
    <location>
        <begin position="103"/>
        <end position="192"/>
    </location>
</feature>
<evidence type="ECO:0000256" key="1">
    <source>
        <dbReference type="SAM" id="MobiDB-lite"/>
    </source>
</evidence>
<gene>
    <name evidence="2" type="ORF">WN51_04404</name>
</gene>
<keyword evidence="3" id="KW-1185">Reference proteome</keyword>
<dbReference type="Proteomes" id="UP000053105">
    <property type="component" value="Unassembled WGS sequence"/>
</dbReference>
<protein>
    <submittedName>
        <fullName evidence="2">Uncharacterized protein</fullName>
    </submittedName>
</protein>
<accession>A0A0M8ZUA7</accession>